<comment type="caution">
    <text evidence="2">The sequence shown here is derived from an EMBL/GenBank/DDBJ whole genome shotgun (WGS) entry which is preliminary data.</text>
</comment>
<feature type="compositionally biased region" description="Low complexity" evidence="1">
    <location>
        <begin position="1"/>
        <end position="20"/>
    </location>
</feature>
<sequence length="111" mass="11192">MTVTATATATVTATPAPVAASPDDAMTPLAAWTACAVLGAHEYLAQAPSTELRPYNAAQPPTKNPDGSYQAIVGMTLPPGTHEGVGNVIAVCTIGGTLGTPTLIDFTLKDI</sequence>
<dbReference type="EMBL" id="BSEN01000001">
    <property type="protein sequence ID" value="GLJ74448.1"/>
    <property type="molecule type" value="Genomic_DNA"/>
</dbReference>
<reference evidence="2" key="2">
    <citation type="submission" date="2023-01" db="EMBL/GenBank/DDBJ databases">
        <authorList>
            <person name="Sun Q."/>
            <person name="Evtushenko L."/>
        </authorList>
    </citation>
    <scope>NUCLEOTIDE SEQUENCE</scope>
    <source>
        <strain evidence="2">VKM Ac-1401</strain>
    </source>
</reference>
<feature type="region of interest" description="Disordered" evidence="1">
    <location>
        <begin position="53"/>
        <end position="75"/>
    </location>
</feature>
<dbReference type="Proteomes" id="UP001142372">
    <property type="component" value="Unassembled WGS sequence"/>
</dbReference>
<name>A0A9W6H6Q5_9MICO</name>
<gene>
    <name evidence="2" type="ORF">GCM10017584_00210</name>
</gene>
<organism evidence="2 3">
    <name type="scientific">Leifsonia poae</name>
    <dbReference type="NCBI Taxonomy" id="110933"/>
    <lineage>
        <taxon>Bacteria</taxon>
        <taxon>Bacillati</taxon>
        <taxon>Actinomycetota</taxon>
        <taxon>Actinomycetes</taxon>
        <taxon>Micrococcales</taxon>
        <taxon>Microbacteriaceae</taxon>
        <taxon>Leifsonia</taxon>
    </lineage>
</organism>
<evidence type="ECO:0000313" key="2">
    <source>
        <dbReference type="EMBL" id="GLJ74448.1"/>
    </source>
</evidence>
<keyword evidence="3" id="KW-1185">Reference proteome</keyword>
<accession>A0A9W6H6Q5</accession>
<protein>
    <submittedName>
        <fullName evidence="2">Uncharacterized protein</fullName>
    </submittedName>
</protein>
<feature type="region of interest" description="Disordered" evidence="1">
    <location>
        <begin position="1"/>
        <end position="23"/>
    </location>
</feature>
<proteinExistence type="predicted"/>
<dbReference type="AlphaFoldDB" id="A0A9W6H6Q5"/>
<evidence type="ECO:0000313" key="3">
    <source>
        <dbReference type="Proteomes" id="UP001142372"/>
    </source>
</evidence>
<reference evidence="2" key="1">
    <citation type="journal article" date="2014" name="Int. J. Syst. Evol. Microbiol.">
        <title>Complete genome sequence of Corynebacterium casei LMG S-19264T (=DSM 44701T), isolated from a smear-ripened cheese.</title>
        <authorList>
            <consortium name="US DOE Joint Genome Institute (JGI-PGF)"/>
            <person name="Walter F."/>
            <person name="Albersmeier A."/>
            <person name="Kalinowski J."/>
            <person name="Ruckert C."/>
        </authorList>
    </citation>
    <scope>NUCLEOTIDE SEQUENCE</scope>
    <source>
        <strain evidence="2">VKM Ac-1401</strain>
    </source>
</reference>
<evidence type="ECO:0000256" key="1">
    <source>
        <dbReference type="SAM" id="MobiDB-lite"/>
    </source>
</evidence>